<dbReference type="PANTHER" id="PTHR37984:SF5">
    <property type="entry name" value="PROTEIN NYNRIN-LIKE"/>
    <property type="match status" value="1"/>
</dbReference>
<dbReference type="PANTHER" id="PTHR37984">
    <property type="entry name" value="PROTEIN CBG26694"/>
    <property type="match status" value="1"/>
</dbReference>
<accession>A0A6J8ESI1</accession>
<organism evidence="1 2">
    <name type="scientific">Mytilus coruscus</name>
    <name type="common">Sea mussel</name>
    <dbReference type="NCBI Taxonomy" id="42192"/>
    <lineage>
        <taxon>Eukaryota</taxon>
        <taxon>Metazoa</taxon>
        <taxon>Spiralia</taxon>
        <taxon>Lophotrochozoa</taxon>
        <taxon>Mollusca</taxon>
        <taxon>Bivalvia</taxon>
        <taxon>Autobranchia</taxon>
        <taxon>Pteriomorphia</taxon>
        <taxon>Mytilida</taxon>
        <taxon>Mytiloidea</taxon>
        <taxon>Mytilidae</taxon>
        <taxon>Mytilinae</taxon>
        <taxon>Mytilus</taxon>
    </lineage>
</organism>
<evidence type="ECO:0000313" key="1">
    <source>
        <dbReference type="EMBL" id="CAC5422662.1"/>
    </source>
</evidence>
<dbReference type="Proteomes" id="UP000507470">
    <property type="component" value="Unassembled WGS sequence"/>
</dbReference>
<protein>
    <recommendedName>
        <fullName evidence="3">Reverse transcriptase/retrotransposon-derived protein RNase H-like domain-containing protein</fullName>
    </recommendedName>
</protein>
<proteinExistence type="predicted"/>
<evidence type="ECO:0008006" key="3">
    <source>
        <dbReference type="Google" id="ProtNLM"/>
    </source>
</evidence>
<reference evidence="1 2" key="1">
    <citation type="submission" date="2020-06" db="EMBL/GenBank/DDBJ databases">
        <authorList>
            <person name="Li R."/>
            <person name="Bekaert M."/>
        </authorList>
    </citation>
    <scope>NUCLEOTIDE SEQUENCE [LARGE SCALE GENOMIC DNA]</scope>
    <source>
        <strain evidence="2">wild</strain>
    </source>
</reference>
<gene>
    <name evidence="1" type="ORF">MCOR_54699</name>
</gene>
<sequence length="389" mass="44713">MASNPTCKSLQKQVNELQNRIKEISWKSSGENEVKRAPNENNVVYVQKDRKVPMFSGYNFPVEDWIEDVNTVLHSHFGNQYSEEVTEIAENFKLRELFKACDKNEHCNIIGFIKLCSNLPVRIPANSVTILNETGPNLPRLYDAVVEPLHTSGYLPSSFIVVHTFVTVRNGRLTFRVANIGDDDIWLAPRTRVGILLKGDVENHDRGHVEFIRTGHTDEIYIHDNAYCAETDLNLSTLEDFDMPVDISHLSTTCKQREQIKTIDVRYTTTVKHKIRTVDDEPIVQPYRRIPPTQYKEVKQHIQKLVENKIIRESTNPYASPIVLVRKKDNSLRMCVDLGLAGYYRRFTQGFSKIAGPLHKLAQKCTPHLRKLFGKEWTSDCQTAFDTLK</sequence>
<name>A0A6J8ESI1_MYTCO</name>
<dbReference type="EMBL" id="CACVKT020009675">
    <property type="protein sequence ID" value="CAC5422662.1"/>
    <property type="molecule type" value="Genomic_DNA"/>
</dbReference>
<dbReference type="OrthoDB" id="6144019at2759"/>
<dbReference type="AlphaFoldDB" id="A0A6J8ESI1"/>
<dbReference type="SUPFAM" id="SSF56672">
    <property type="entry name" value="DNA/RNA polymerases"/>
    <property type="match status" value="1"/>
</dbReference>
<keyword evidence="2" id="KW-1185">Reference proteome</keyword>
<dbReference type="InterPro" id="IPR043502">
    <property type="entry name" value="DNA/RNA_pol_sf"/>
</dbReference>
<dbReference type="Gene3D" id="3.10.10.10">
    <property type="entry name" value="HIV Type 1 Reverse Transcriptase, subunit A, domain 1"/>
    <property type="match status" value="1"/>
</dbReference>
<dbReference type="InterPro" id="IPR050951">
    <property type="entry name" value="Retrovirus_Pol_polyprotein"/>
</dbReference>
<evidence type="ECO:0000313" key="2">
    <source>
        <dbReference type="Proteomes" id="UP000507470"/>
    </source>
</evidence>